<dbReference type="InterPro" id="IPR021516">
    <property type="entry name" value="DUF3179"/>
</dbReference>
<feature type="transmembrane region" description="Helical" evidence="1">
    <location>
        <begin position="12"/>
        <end position="32"/>
    </location>
</feature>
<dbReference type="Pfam" id="PF11376">
    <property type="entry name" value="DUF3179"/>
    <property type="match status" value="1"/>
</dbReference>
<keyword evidence="3" id="KW-1185">Reference proteome</keyword>
<keyword evidence="1" id="KW-0472">Membrane</keyword>
<evidence type="ECO:0000313" key="2">
    <source>
        <dbReference type="EMBL" id="QDT59278.1"/>
    </source>
</evidence>
<dbReference type="Proteomes" id="UP000315003">
    <property type="component" value="Chromosome"/>
</dbReference>
<dbReference type="EMBL" id="CP036272">
    <property type="protein sequence ID" value="QDT59278.1"/>
    <property type="molecule type" value="Genomic_DNA"/>
</dbReference>
<proteinExistence type="predicted"/>
<evidence type="ECO:0008006" key="4">
    <source>
        <dbReference type="Google" id="ProtNLM"/>
    </source>
</evidence>
<sequence>MKNGHHKRFLTALAILIGVGCLAVLSVAHWYLKAGDALAFELRPPTAQELAKAAEYEKLVAGGVFHKPLSRVVDYPGITAPKMMDANAVDLPDSTEIVGVEINGEFRAFVLNAMLSPREHIINLVVDECPLSVTYCNLVDCVRVLTRAGDGPIPLNVGGMDQDNQMVFLLEGARYGQASPGLPLIDHPFNRTTWGEWKGQHPTTRVYLGNG</sequence>
<keyword evidence="1" id="KW-1133">Transmembrane helix</keyword>
<accession>A0A517ST28</accession>
<dbReference type="PROSITE" id="PS51257">
    <property type="entry name" value="PROKAR_LIPOPROTEIN"/>
    <property type="match status" value="1"/>
</dbReference>
<name>A0A517ST28_9BACT</name>
<reference evidence="2 3" key="1">
    <citation type="submission" date="2019-02" db="EMBL/GenBank/DDBJ databases">
        <title>Deep-cultivation of Planctomycetes and their phenomic and genomic characterization uncovers novel biology.</title>
        <authorList>
            <person name="Wiegand S."/>
            <person name="Jogler M."/>
            <person name="Boedeker C."/>
            <person name="Pinto D."/>
            <person name="Vollmers J."/>
            <person name="Rivas-Marin E."/>
            <person name="Kohn T."/>
            <person name="Peeters S.H."/>
            <person name="Heuer A."/>
            <person name="Rast P."/>
            <person name="Oberbeckmann S."/>
            <person name="Bunk B."/>
            <person name="Jeske O."/>
            <person name="Meyerdierks A."/>
            <person name="Storesund J.E."/>
            <person name="Kallscheuer N."/>
            <person name="Luecker S."/>
            <person name="Lage O.M."/>
            <person name="Pohl T."/>
            <person name="Merkel B.J."/>
            <person name="Hornburger P."/>
            <person name="Mueller R.-W."/>
            <person name="Bruemmer F."/>
            <person name="Labrenz M."/>
            <person name="Spormann A.M."/>
            <person name="Op den Camp H."/>
            <person name="Overmann J."/>
            <person name="Amann R."/>
            <person name="Jetten M.S.M."/>
            <person name="Mascher T."/>
            <person name="Medema M.H."/>
            <person name="Devos D.P."/>
            <person name="Kaster A.-K."/>
            <person name="Ovreas L."/>
            <person name="Rohde M."/>
            <person name="Galperin M.Y."/>
            <person name="Jogler C."/>
        </authorList>
    </citation>
    <scope>NUCLEOTIDE SEQUENCE [LARGE SCALE GENOMIC DNA]</scope>
    <source>
        <strain evidence="2 3">SV_7m_r</strain>
    </source>
</reference>
<dbReference type="RefSeq" id="WP_419188269.1">
    <property type="nucleotide sequence ID" value="NZ_CP036272.1"/>
</dbReference>
<evidence type="ECO:0000256" key="1">
    <source>
        <dbReference type="SAM" id="Phobius"/>
    </source>
</evidence>
<gene>
    <name evidence="2" type="ORF">SV7mr_17850</name>
</gene>
<protein>
    <recommendedName>
        <fullName evidence="4">DUF3179 domain-containing protein</fullName>
    </recommendedName>
</protein>
<keyword evidence="1" id="KW-0812">Transmembrane</keyword>
<evidence type="ECO:0000313" key="3">
    <source>
        <dbReference type="Proteomes" id="UP000315003"/>
    </source>
</evidence>
<dbReference type="AlphaFoldDB" id="A0A517ST28"/>
<organism evidence="2 3">
    <name type="scientific">Stieleria bergensis</name>
    <dbReference type="NCBI Taxonomy" id="2528025"/>
    <lineage>
        <taxon>Bacteria</taxon>
        <taxon>Pseudomonadati</taxon>
        <taxon>Planctomycetota</taxon>
        <taxon>Planctomycetia</taxon>
        <taxon>Pirellulales</taxon>
        <taxon>Pirellulaceae</taxon>
        <taxon>Stieleria</taxon>
    </lineage>
</organism>